<organism evidence="1 2">
    <name type="scientific">Cellulomonas phragmiteti</name>
    <dbReference type="NCBI Taxonomy" id="478780"/>
    <lineage>
        <taxon>Bacteria</taxon>
        <taxon>Bacillati</taxon>
        <taxon>Actinomycetota</taxon>
        <taxon>Actinomycetes</taxon>
        <taxon>Micrococcales</taxon>
        <taxon>Cellulomonadaceae</taxon>
        <taxon>Cellulomonas</taxon>
    </lineage>
</organism>
<keyword evidence="2" id="KW-1185">Reference proteome</keyword>
<dbReference type="RefSeq" id="WP_203676516.1">
    <property type="nucleotide sequence ID" value="NZ_BONP01000046.1"/>
</dbReference>
<dbReference type="SMART" id="SM00028">
    <property type="entry name" value="TPR"/>
    <property type="match status" value="2"/>
</dbReference>
<dbReference type="Gene3D" id="1.25.40.10">
    <property type="entry name" value="Tetratricopeptide repeat domain"/>
    <property type="match status" value="2"/>
</dbReference>
<dbReference type="SUPFAM" id="SSF81901">
    <property type="entry name" value="HCP-like"/>
    <property type="match status" value="2"/>
</dbReference>
<dbReference type="EMBL" id="BONP01000046">
    <property type="protein sequence ID" value="GIG41917.1"/>
    <property type="molecule type" value="Genomic_DNA"/>
</dbReference>
<dbReference type="Proteomes" id="UP000614741">
    <property type="component" value="Unassembled WGS sequence"/>
</dbReference>
<dbReference type="PANTHER" id="PTHR44366:SF1">
    <property type="entry name" value="UDP-N-ACETYLGLUCOSAMINE--PEPTIDE N-ACETYLGLUCOSAMINYLTRANSFERASE 110 KDA SUBUNIT"/>
    <property type="match status" value="1"/>
</dbReference>
<evidence type="ECO:0000313" key="2">
    <source>
        <dbReference type="Proteomes" id="UP000614741"/>
    </source>
</evidence>
<accession>A0ABQ4DSE6</accession>
<name>A0ABQ4DSE6_9CELL</name>
<dbReference type="PANTHER" id="PTHR44366">
    <property type="entry name" value="UDP-N-ACETYLGLUCOSAMINE--PEPTIDE N-ACETYLGLUCOSAMINYLTRANSFERASE 110 KDA SUBUNIT"/>
    <property type="match status" value="1"/>
</dbReference>
<protein>
    <recommendedName>
        <fullName evidence="3">Tetratricopeptide repeat protein</fullName>
    </recommendedName>
</protein>
<comment type="caution">
    <text evidence="1">The sequence shown here is derived from an EMBL/GenBank/DDBJ whole genome shotgun (WGS) entry which is preliminary data.</text>
</comment>
<reference evidence="1 2" key="1">
    <citation type="submission" date="2021-01" db="EMBL/GenBank/DDBJ databases">
        <title>Whole genome shotgun sequence of Cellulomonas phragmiteti NBRC 110785.</title>
        <authorList>
            <person name="Komaki H."/>
            <person name="Tamura T."/>
        </authorList>
    </citation>
    <scope>NUCLEOTIDE SEQUENCE [LARGE SCALE GENOMIC DNA]</scope>
    <source>
        <strain evidence="1 2">NBRC 110785</strain>
    </source>
</reference>
<gene>
    <name evidence="1" type="ORF">Cph01nite_36790</name>
</gene>
<dbReference type="InterPro" id="IPR037919">
    <property type="entry name" value="OGT"/>
</dbReference>
<evidence type="ECO:0000313" key="1">
    <source>
        <dbReference type="EMBL" id="GIG41917.1"/>
    </source>
</evidence>
<proteinExistence type="predicted"/>
<dbReference type="InterPro" id="IPR011990">
    <property type="entry name" value="TPR-like_helical_dom_sf"/>
</dbReference>
<dbReference type="InterPro" id="IPR019734">
    <property type="entry name" value="TPR_rpt"/>
</dbReference>
<sequence length="286" mass="30366">MEDLDARLARLLSGGAVGELVDLGCDLAEAGRDADAERCFRVAADLSDAVAAFNLGNTLVALERPDEAVVAYRCAVERGETAAWLNLGHVLQQQDDVAGAMWAYACGGEAGDLGAQIALAFMLREQHAFDVALIEAERAAAAGDAFAGAVVACWRWCTTLDVTLEPQLRAGAEHFPAARSDLAHLLAATGRLNEARRVLERGAKLGESDSLLPLGNLYRDEFDDASAAETAYRAGVAAGDLHCHVNLGQLLEDRGELREAEEQYRLGVTGGDALALRALHDLLAED</sequence>
<evidence type="ECO:0008006" key="3">
    <source>
        <dbReference type="Google" id="ProtNLM"/>
    </source>
</evidence>